<proteinExistence type="predicted"/>
<dbReference type="EMBL" id="BARV01043393">
    <property type="protein sequence ID" value="GAI62760.1"/>
    <property type="molecule type" value="Genomic_DNA"/>
</dbReference>
<name>X1RHY1_9ZZZZ</name>
<comment type="caution">
    <text evidence="1">The sequence shown here is derived from an EMBL/GenBank/DDBJ whole genome shotgun (WGS) entry which is preliminary data.</text>
</comment>
<sequence length="70" mass="7718">MAGSTQILTDTFYVKKDTITPIITDNQTGDDVWRSTDTTTYNVDFNDTGGSLLSYFETRVSTNPGGNPYV</sequence>
<accession>X1RHY1</accession>
<protein>
    <submittedName>
        <fullName evidence="1">Uncharacterized protein</fullName>
    </submittedName>
</protein>
<dbReference type="AlphaFoldDB" id="X1RHY1"/>
<organism evidence="1">
    <name type="scientific">marine sediment metagenome</name>
    <dbReference type="NCBI Taxonomy" id="412755"/>
    <lineage>
        <taxon>unclassified sequences</taxon>
        <taxon>metagenomes</taxon>
        <taxon>ecological metagenomes</taxon>
    </lineage>
</organism>
<gene>
    <name evidence="1" type="ORF">S06H3_64796</name>
</gene>
<feature type="non-terminal residue" evidence="1">
    <location>
        <position position="70"/>
    </location>
</feature>
<evidence type="ECO:0000313" key="1">
    <source>
        <dbReference type="EMBL" id="GAI62760.1"/>
    </source>
</evidence>
<reference evidence="1" key="1">
    <citation type="journal article" date="2014" name="Front. Microbiol.">
        <title>High frequency of phylogenetically diverse reductive dehalogenase-homologous genes in deep subseafloor sedimentary metagenomes.</title>
        <authorList>
            <person name="Kawai M."/>
            <person name="Futagami T."/>
            <person name="Toyoda A."/>
            <person name="Takaki Y."/>
            <person name="Nishi S."/>
            <person name="Hori S."/>
            <person name="Arai W."/>
            <person name="Tsubouchi T."/>
            <person name="Morono Y."/>
            <person name="Uchiyama I."/>
            <person name="Ito T."/>
            <person name="Fujiyama A."/>
            <person name="Inagaki F."/>
            <person name="Takami H."/>
        </authorList>
    </citation>
    <scope>NUCLEOTIDE SEQUENCE</scope>
    <source>
        <strain evidence="1">Expedition CK06-06</strain>
    </source>
</reference>